<sequence length="110" mass="12501">MYPLRPHVGNYVAAMIWNQVNDKVCAIALHLVPDARESLLQDIKHVRYFDRYRRDVGIWRLAMRTVAFDRRYAVSVDDDHLAAGRATQVLSYADFALPQLARAGGGANCR</sequence>
<accession>A0ABV9F4Q4</accession>
<proteinExistence type="predicted"/>
<name>A0ABV9F4Q4_9SPHN</name>
<dbReference type="EMBL" id="JBHSFZ010000058">
    <property type="protein sequence ID" value="MFC4595790.1"/>
    <property type="molecule type" value="Genomic_DNA"/>
</dbReference>
<comment type="caution">
    <text evidence="1">The sequence shown here is derived from an EMBL/GenBank/DDBJ whole genome shotgun (WGS) entry which is preliminary data.</text>
</comment>
<protein>
    <submittedName>
        <fullName evidence="1">Uncharacterized protein</fullName>
    </submittedName>
</protein>
<dbReference type="SUPFAM" id="SSF54427">
    <property type="entry name" value="NTF2-like"/>
    <property type="match status" value="1"/>
</dbReference>
<organism evidence="1 2">
    <name type="scientific">Sphingobium tyrosinilyticum</name>
    <dbReference type="NCBI Taxonomy" id="2715436"/>
    <lineage>
        <taxon>Bacteria</taxon>
        <taxon>Pseudomonadati</taxon>
        <taxon>Pseudomonadota</taxon>
        <taxon>Alphaproteobacteria</taxon>
        <taxon>Sphingomonadales</taxon>
        <taxon>Sphingomonadaceae</taxon>
        <taxon>Sphingobium</taxon>
    </lineage>
</organism>
<gene>
    <name evidence="1" type="ORF">ACFO3E_16640</name>
</gene>
<evidence type="ECO:0000313" key="1">
    <source>
        <dbReference type="EMBL" id="MFC4595790.1"/>
    </source>
</evidence>
<evidence type="ECO:0000313" key="2">
    <source>
        <dbReference type="Proteomes" id="UP001595957"/>
    </source>
</evidence>
<dbReference type="InterPro" id="IPR032710">
    <property type="entry name" value="NTF2-like_dom_sf"/>
</dbReference>
<keyword evidence="2" id="KW-1185">Reference proteome</keyword>
<dbReference type="Proteomes" id="UP001595957">
    <property type="component" value="Unassembled WGS sequence"/>
</dbReference>
<reference evidence="2" key="1">
    <citation type="journal article" date="2019" name="Int. J. Syst. Evol. Microbiol.">
        <title>The Global Catalogue of Microorganisms (GCM) 10K type strain sequencing project: providing services to taxonomists for standard genome sequencing and annotation.</title>
        <authorList>
            <consortium name="The Broad Institute Genomics Platform"/>
            <consortium name="The Broad Institute Genome Sequencing Center for Infectious Disease"/>
            <person name="Wu L."/>
            <person name="Ma J."/>
        </authorList>
    </citation>
    <scope>NUCLEOTIDE SEQUENCE [LARGE SCALE GENOMIC DNA]</scope>
    <source>
        <strain evidence="2">NBRC 103632</strain>
    </source>
</reference>